<dbReference type="OrthoDB" id="9806701at2"/>
<dbReference type="SMART" id="SM00060">
    <property type="entry name" value="FN3"/>
    <property type="match status" value="4"/>
</dbReference>
<gene>
    <name evidence="2" type="ORF">DFP97_103424</name>
</gene>
<evidence type="ECO:0000259" key="1">
    <source>
        <dbReference type="PROSITE" id="PS50853"/>
    </source>
</evidence>
<feature type="domain" description="Fibronectin type-III" evidence="1">
    <location>
        <begin position="963"/>
        <end position="1053"/>
    </location>
</feature>
<dbReference type="Pfam" id="PF00041">
    <property type="entry name" value="fn3"/>
    <property type="match status" value="1"/>
</dbReference>
<dbReference type="SUPFAM" id="SSF49373">
    <property type="entry name" value="Invasin/intimin cell-adhesion fragments"/>
    <property type="match status" value="2"/>
</dbReference>
<dbReference type="Gene3D" id="2.60.40.10">
    <property type="entry name" value="Immunoglobulins"/>
    <property type="match status" value="4"/>
</dbReference>
<dbReference type="SMART" id="SM00635">
    <property type="entry name" value="BID_2"/>
    <property type="match status" value="2"/>
</dbReference>
<dbReference type="InterPro" id="IPR017853">
    <property type="entry name" value="GH"/>
</dbReference>
<proteinExistence type="predicted"/>
<dbReference type="Proteomes" id="UP000252415">
    <property type="component" value="Unassembled WGS sequence"/>
</dbReference>
<dbReference type="InterPro" id="IPR013780">
    <property type="entry name" value="Glyco_hydro_b"/>
</dbReference>
<dbReference type="PROSITE" id="PS50853">
    <property type="entry name" value="FN3"/>
    <property type="match status" value="3"/>
</dbReference>
<dbReference type="InterPro" id="IPR039514">
    <property type="entry name" value="6GAL-like"/>
</dbReference>
<evidence type="ECO:0000313" key="2">
    <source>
        <dbReference type="EMBL" id="RCW50403.1"/>
    </source>
</evidence>
<organism evidence="2 3">
    <name type="scientific">Paenibacillus prosopidis</name>
    <dbReference type="NCBI Taxonomy" id="630520"/>
    <lineage>
        <taxon>Bacteria</taxon>
        <taxon>Bacillati</taxon>
        <taxon>Bacillota</taxon>
        <taxon>Bacilli</taxon>
        <taxon>Bacillales</taxon>
        <taxon>Paenibacillaceae</taxon>
        <taxon>Paenibacillus</taxon>
    </lineage>
</organism>
<dbReference type="EMBL" id="QPJD01000003">
    <property type="protein sequence ID" value="RCW50403.1"/>
    <property type="molecule type" value="Genomic_DNA"/>
</dbReference>
<dbReference type="Gene3D" id="2.60.40.1180">
    <property type="entry name" value="Golgi alpha-mannosidase II"/>
    <property type="match status" value="1"/>
</dbReference>
<dbReference type="InterPro" id="IPR008979">
    <property type="entry name" value="Galactose-bd-like_sf"/>
</dbReference>
<keyword evidence="2" id="KW-0378">Hydrolase</keyword>
<feature type="domain" description="Fibronectin type-III" evidence="1">
    <location>
        <begin position="620"/>
        <end position="713"/>
    </location>
</feature>
<comment type="caution">
    <text evidence="2">The sequence shown here is derived from an EMBL/GenBank/DDBJ whole genome shotgun (WGS) entry which is preliminary data.</text>
</comment>
<dbReference type="InterPro" id="IPR003343">
    <property type="entry name" value="Big_2"/>
</dbReference>
<dbReference type="SUPFAM" id="SSF49785">
    <property type="entry name" value="Galactose-binding domain-like"/>
    <property type="match status" value="1"/>
</dbReference>
<keyword evidence="3" id="KW-1185">Reference proteome</keyword>
<dbReference type="Gene3D" id="2.60.120.560">
    <property type="entry name" value="Exo-inulinase, domain 1"/>
    <property type="match status" value="1"/>
</dbReference>
<evidence type="ECO:0000313" key="3">
    <source>
        <dbReference type="Proteomes" id="UP000252415"/>
    </source>
</evidence>
<dbReference type="GO" id="GO:0004553">
    <property type="term" value="F:hydrolase activity, hydrolyzing O-glycosyl compounds"/>
    <property type="evidence" value="ECO:0007669"/>
    <property type="project" value="InterPro"/>
</dbReference>
<dbReference type="InterPro" id="IPR003961">
    <property type="entry name" value="FN3_dom"/>
</dbReference>
<dbReference type="Pfam" id="PF14587">
    <property type="entry name" value="Glyco_hydr_30_2"/>
    <property type="match status" value="1"/>
</dbReference>
<feature type="domain" description="Fibronectin type-III" evidence="1">
    <location>
        <begin position="530"/>
        <end position="619"/>
    </location>
</feature>
<dbReference type="PANTHER" id="PTHR42767:SF1">
    <property type="entry name" value="ENDO-BETA-1,6-GALACTANASE-LIKE DOMAIN-CONTAINING PROTEIN"/>
    <property type="match status" value="1"/>
</dbReference>
<sequence>MRKALSATLIGTILIGTTFGNIQPVNAAEATNVILDANTRYQTIHNFAASDAWSVDPIGKEWSEHNKNQIADLLFSEDKGIGLSGWRFNVGAGSNLTDQDIVHTKWRMAEAFKQTESGEYDWSKQAGQQWFLEAAKKRGVEQFVAFSNSPPVWMTKNGHGQADNTVGSTNLKEGYEDDFARYLTDVVKHLQDEKGIVFQHVSPINEPTWDWNRSNQEGNRYNNEDVKRVVNSLYDELQRQGVNSHIEIPEAVEYKALLDDEKYMEYSGGNTPYMAGSNSAGTGKYREYIKDFIGDSEMKGKVDNMVAVHSYFSESNNDLTNLRRIARENMDMYGGEEIWMTEYSILGNYGPGRDLGIDPALYISKVIHHDLTVSNVSAWQWWTAVSNVDYKDGLVYTDYQVPGDQQNVLDSKMLWALGNYSKFIRPDSKRIALSGLSNNDPSGFLGSAYIDETNKRVISVFVNNTSEAKDIRLQANNLPAGTKVFQYVPYVTSATDDLAEKPAVAAGAAYSVPAKSIVTLVGAYHNETAVPDAPILKAVKAENQAITIDFDHVSGAESYTVKYGNESGQYTQETEPFNDSTHTISGLTNGKTYYVAVIANNSNGQSALSNEMHSVPDLFPPDEVHAAPGDGQVTISFMPRPGVTDYRIRVKPVNQDGVEQTKEVTVEPGTLHKSVVSGLVNGTEYDVFVASVNGSEVSTEVNVKVTPASLPPAKVIAIPGDKEVKLEYSIVPEIPGYHVQYGTESGSYGLKAESMAGTHTLTNLTNDTRYYVAVSSDGVGGESRPSDEISAVPSAESVVFEDTFEDGTVSGWTPLISTWDESEGLLKHQSGNGAQGAIAVEGQRLIDGTITAVALHSTPDADWGIFFRGTYDKSYKFLFENGKLHLRKGNDSLSKSVDFNPELNGIYKLTVVLAGKNIKAYLDDQLIFDVNDTTYTGGGFGLHSWADAEFRYFKAAKAGGVPVLTAPELYSAQPSAGSITVSFSEVDGVDSYRVHYGTANSVYTKTVETSEPRHMITGLENGVRYFVAVSAIKDGQESGISNELSAMPLIPADPWLLYYVKAGDDEPGTIKGSQILGVKHSVKDQAYGTDAVTGKAWGYVTNGGTWSQNTGEGYFDGLRIDESDVAGKGITYKFEVPNGRYKVTLGFKDPWNNNARKQFISLEDQQASPSFVPGNETVKQFTGVDVKDGILDVGVLRDMTNTGKYEDPMVSWIKVEIDDTGMLYYVDAGDNSPNVLESGETFGSMNSTEEQPFGADLITGLQWGYVAFGNSTWARTDAAEAYDTIRQYDGNASGPGKGLTYKFQVAKDSEKSYKVTLGFKDPWKSSSRYEDVIIEGKTVLSEYNIGAKIETKIFDGVIAADGMLEVEVTRNVDHASGDKPMVSWIKVEQTTGNVPEPVLTGIELNEETVHLEARDTHQIKVNAVYSDGSTRVITEESKFVSDHPEIANADAVGLVTALQAGSANINITYQGMSAVFALTVTPAVKGLIGLQAVVGGDANVRIGEGLQASVIAHYEDGSTADVTKYANYRSQDEKIATIDANGLITGHKVGKTDIYAVFAGFETTTIIKVKPYNWKNGSSD</sequence>
<dbReference type="InterPro" id="IPR013783">
    <property type="entry name" value="Ig-like_fold"/>
</dbReference>
<reference evidence="2 3" key="1">
    <citation type="submission" date="2018-07" db="EMBL/GenBank/DDBJ databases">
        <title>Genomic Encyclopedia of Type Strains, Phase III (KMG-III): the genomes of soil and plant-associated and newly described type strains.</title>
        <authorList>
            <person name="Whitman W."/>
        </authorList>
    </citation>
    <scope>NUCLEOTIDE SEQUENCE [LARGE SCALE GENOMIC DNA]</scope>
    <source>
        <strain evidence="2 3">CECT 7506</strain>
    </source>
</reference>
<dbReference type="PANTHER" id="PTHR42767">
    <property type="entry name" value="ENDO-BETA-1,6-GALACTANASE"/>
    <property type="match status" value="1"/>
</dbReference>
<dbReference type="InterPro" id="IPR036116">
    <property type="entry name" value="FN3_sf"/>
</dbReference>
<protein>
    <submittedName>
        <fullName evidence="2">O-glycosyl hydrolase</fullName>
    </submittedName>
</protein>
<dbReference type="InterPro" id="IPR039743">
    <property type="entry name" value="6GAL/EXGAL"/>
</dbReference>
<dbReference type="Pfam" id="PF17189">
    <property type="entry name" value="Glyco_hydro_30C"/>
    <property type="match status" value="1"/>
</dbReference>
<dbReference type="InterPro" id="IPR008964">
    <property type="entry name" value="Invasin/intimin_cell_adhesion"/>
</dbReference>
<dbReference type="RefSeq" id="WP_114379220.1">
    <property type="nucleotide sequence ID" value="NZ_QPJD01000003.1"/>
</dbReference>
<name>A0A368WBD2_9BACL</name>
<dbReference type="SUPFAM" id="SSF49265">
    <property type="entry name" value="Fibronectin type III"/>
    <property type="match status" value="2"/>
</dbReference>
<dbReference type="Gene3D" id="2.60.120.430">
    <property type="entry name" value="Galactose-binding lectin"/>
    <property type="match status" value="2"/>
</dbReference>
<dbReference type="CDD" id="cd00063">
    <property type="entry name" value="FN3"/>
    <property type="match status" value="4"/>
</dbReference>
<dbReference type="Gene3D" id="3.20.20.80">
    <property type="entry name" value="Glycosidases"/>
    <property type="match status" value="1"/>
</dbReference>
<dbReference type="Pfam" id="PF02368">
    <property type="entry name" value="Big_2"/>
    <property type="match status" value="1"/>
</dbReference>
<dbReference type="InterPro" id="IPR033452">
    <property type="entry name" value="GH30_C"/>
</dbReference>
<dbReference type="SUPFAM" id="SSF51445">
    <property type="entry name" value="(Trans)glycosidases"/>
    <property type="match status" value="1"/>
</dbReference>
<dbReference type="Gene3D" id="2.60.40.1080">
    <property type="match status" value="2"/>
</dbReference>
<accession>A0A368WBD2</accession>